<reference evidence="2" key="1">
    <citation type="journal article" date="2019" name="Int. J. Syst. Evol. Microbiol.">
        <title>The Global Catalogue of Microorganisms (GCM) 10K type strain sequencing project: providing services to taxonomists for standard genome sequencing and annotation.</title>
        <authorList>
            <consortium name="The Broad Institute Genomics Platform"/>
            <consortium name="The Broad Institute Genome Sequencing Center for Infectious Disease"/>
            <person name="Wu L."/>
            <person name="Ma J."/>
        </authorList>
    </citation>
    <scope>NUCLEOTIDE SEQUENCE [LARGE SCALE GENOMIC DNA]</scope>
    <source>
        <strain evidence="2">CGMCC 4.1437</strain>
    </source>
</reference>
<evidence type="ECO:0000313" key="1">
    <source>
        <dbReference type="EMBL" id="MFC5668481.1"/>
    </source>
</evidence>
<dbReference type="InterPro" id="IPR036396">
    <property type="entry name" value="Cyt_P450_sf"/>
</dbReference>
<evidence type="ECO:0000313" key="2">
    <source>
        <dbReference type="Proteomes" id="UP001595975"/>
    </source>
</evidence>
<dbReference type="Gene3D" id="1.10.630.10">
    <property type="entry name" value="Cytochrome P450"/>
    <property type="match status" value="1"/>
</dbReference>
<organism evidence="1 2">
    <name type="scientific">Kitasatospora misakiensis</name>
    <dbReference type="NCBI Taxonomy" id="67330"/>
    <lineage>
        <taxon>Bacteria</taxon>
        <taxon>Bacillati</taxon>
        <taxon>Actinomycetota</taxon>
        <taxon>Actinomycetes</taxon>
        <taxon>Kitasatosporales</taxon>
        <taxon>Streptomycetaceae</taxon>
        <taxon>Kitasatospora</taxon>
    </lineage>
</organism>
<comment type="caution">
    <text evidence="1">The sequence shown here is derived from an EMBL/GenBank/DDBJ whole genome shotgun (WGS) entry which is preliminary data.</text>
</comment>
<keyword evidence="2" id="KW-1185">Reference proteome</keyword>
<sequence>MNRADTQQPPVVPGSLPVLGHAMKIFRDPLDFLASLSDHGDLVQIKLGPQRAYVACHPELVRQILLDDRTFDKG</sequence>
<dbReference type="SUPFAM" id="SSF48264">
    <property type="entry name" value="Cytochrome P450"/>
    <property type="match status" value="1"/>
</dbReference>
<evidence type="ECO:0008006" key="3">
    <source>
        <dbReference type="Google" id="ProtNLM"/>
    </source>
</evidence>
<name>A0ABW0XDK4_9ACTN</name>
<gene>
    <name evidence="1" type="ORF">ACFP3U_36680</name>
</gene>
<dbReference type="Proteomes" id="UP001595975">
    <property type="component" value="Unassembled WGS sequence"/>
</dbReference>
<dbReference type="EMBL" id="JBHSOF010000113">
    <property type="protein sequence ID" value="MFC5668481.1"/>
    <property type="molecule type" value="Genomic_DNA"/>
</dbReference>
<proteinExistence type="predicted"/>
<accession>A0ABW0XDK4</accession>
<dbReference type="RefSeq" id="WP_380230111.1">
    <property type="nucleotide sequence ID" value="NZ_JBHSOF010000113.1"/>
</dbReference>
<protein>
    <recommendedName>
        <fullName evidence="3">Cytochrome P450</fullName>
    </recommendedName>
</protein>